<comment type="caution">
    <text evidence="1">The sequence shown here is derived from an EMBL/GenBank/DDBJ whole genome shotgun (WGS) entry which is preliminary data.</text>
</comment>
<evidence type="ECO:0000313" key="2">
    <source>
        <dbReference type="Proteomes" id="UP000887013"/>
    </source>
</evidence>
<gene>
    <name evidence="1" type="ORF">NPIL_448271</name>
</gene>
<dbReference type="AlphaFoldDB" id="A0A8X6JZX6"/>
<protein>
    <recommendedName>
        <fullName evidence="3">MULE transposase domain-containing protein</fullName>
    </recommendedName>
</protein>
<organism evidence="1 2">
    <name type="scientific">Nephila pilipes</name>
    <name type="common">Giant wood spider</name>
    <name type="synonym">Nephila maculata</name>
    <dbReference type="NCBI Taxonomy" id="299642"/>
    <lineage>
        <taxon>Eukaryota</taxon>
        <taxon>Metazoa</taxon>
        <taxon>Ecdysozoa</taxon>
        <taxon>Arthropoda</taxon>
        <taxon>Chelicerata</taxon>
        <taxon>Arachnida</taxon>
        <taxon>Araneae</taxon>
        <taxon>Araneomorphae</taxon>
        <taxon>Entelegynae</taxon>
        <taxon>Araneoidea</taxon>
        <taxon>Nephilidae</taxon>
        <taxon>Nephila</taxon>
    </lineage>
</organism>
<reference evidence="1" key="1">
    <citation type="submission" date="2020-08" db="EMBL/GenBank/DDBJ databases">
        <title>Multicomponent nature underlies the extraordinary mechanical properties of spider dragline silk.</title>
        <authorList>
            <person name="Kono N."/>
            <person name="Nakamura H."/>
            <person name="Mori M."/>
            <person name="Yoshida Y."/>
            <person name="Ohtoshi R."/>
            <person name="Malay A.D."/>
            <person name="Moran D.A.P."/>
            <person name="Tomita M."/>
            <person name="Numata K."/>
            <person name="Arakawa K."/>
        </authorList>
    </citation>
    <scope>NUCLEOTIDE SEQUENCE</scope>
</reference>
<dbReference type="Proteomes" id="UP000887013">
    <property type="component" value="Unassembled WGS sequence"/>
</dbReference>
<accession>A0A8X6JZX6</accession>
<keyword evidence="2" id="KW-1185">Reference proteome</keyword>
<dbReference type="OrthoDB" id="6509935at2759"/>
<name>A0A8X6JZX6_NEPPI</name>
<evidence type="ECO:0000313" key="1">
    <source>
        <dbReference type="EMBL" id="GFS49885.1"/>
    </source>
</evidence>
<sequence>MTPYAWTSHMDAYRFYMAAVLDDKRQEFPATFILNNLQDSKVSSLAFVAIKEHASISPKVLMTDDAEYLYNAWRTAFGIPE</sequence>
<proteinExistence type="predicted"/>
<dbReference type="EMBL" id="BMAW01045415">
    <property type="protein sequence ID" value="GFS49885.1"/>
    <property type="molecule type" value="Genomic_DNA"/>
</dbReference>
<evidence type="ECO:0008006" key="3">
    <source>
        <dbReference type="Google" id="ProtNLM"/>
    </source>
</evidence>